<reference evidence="3 4" key="1">
    <citation type="journal article" date="2019" name="Commun. Biol.">
        <title>The bagworm genome reveals a unique fibroin gene that provides high tensile strength.</title>
        <authorList>
            <person name="Kono N."/>
            <person name="Nakamura H."/>
            <person name="Ohtoshi R."/>
            <person name="Tomita M."/>
            <person name="Numata K."/>
            <person name="Arakawa K."/>
        </authorList>
    </citation>
    <scope>NUCLEOTIDE SEQUENCE [LARGE SCALE GENOMIC DNA]</scope>
</reference>
<sequence length="883" mass="102369">MKSKRIKRDSSSEESDESHESMESISSSDSESDVSSTLERRHRKKRKRANSSESNSESEAAQKRSKKRKHKKKKKKHSKKKRHVDDSESEELSSASDCEVPSKKKKKYKKQKYDKKLNTSSISDKDFSESEPEDRRLQSVVKERRSSEDSQPSRTYYQKEYQRSPSVLEYRSQVSEVERFYRGSSKDRNRAQYHQQHFNRNIERYENQHNQERYDRNHERYVQEYRGPNNSCHTRNSREYEDYERPTRYDSRDPPNDRQFQRKQRDEEYIQSQGYERYNQNEGRVDMRRRDHEEQRDFRPSAEVAINSGVRRNAAEYYWSSRYDVMNIGGSDYLILKRKNHDSPTVHVVPLEEYYDILADIHKSCGHGGRDKIQYKLKGKFVIVRKAIDLFVSLCPVCQSKRNIPKKGIVTKPILSKDFNERDQVDLIDFQSAPDGQFKWLLNYQDHATKFVHLRPLSSKQASEVALELLKIFLEFGAPYILQSDNGREFTAKIIAEMVNMWPDCKIIHGTPRNPQRQCSVERSNQDVENMLRAWMRDNNSTNWAIGCFFVQYNKNNSFHRILGRSPFRALFGCEPKSGLQCSNVPSGIFNHIHSEEQLQQICDMEQPVTENVLEMPSEHQLDEEQTVEIQIPEVLELQQVNDNLNASLIEAMNEKLPDCTVENFDLTNKVMTNTTELFPTLLLTTTADKTNKTSNFNCQINNAPENPVPIAANRVVILSEEVLVNSNRHNSTQLPTSSAYKTIEPNKTSELSCVVCKKGTSGAHSCFSCLRAVHTICGVCDDDEGGTSRRALFKVPTIVVRFASQLFAKLNDVKKLSVVTFRPVFAKGSTRRITTDSPKLWFCGLLSSFPKLVSNVLKKPASNLSRKQLFVYCNVFSWLVAR</sequence>
<organism evidence="3 4">
    <name type="scientific">Eumeta variegata</name>
    <name type="common">Bagworm moth</name>
    <name type="synonym">Eumeta japonica</name>
    <dbReference type="NCBI Taxonomy" id="151549"/>
    <lineage>
        <taxon>Eukaryota</taxon>
        <taxon>Metazoa</taxon>
        <taxon>Ecdysozoa</taxon>
        <taxon>Arthropoda</taxon>
        <taxon>Hexapoda</taxon>
        <taxon>Insecta</taxon>
        <taxon>Pterygota</taxon>
        <taxon>Neoptera</taxon>
        <taxon>Endopterygota</taxon>
        <taxon>Lepidoptera</taxon>
        <taxon>Glossata</taxon>
        <taxon>Ditrysia</taxon>
        <taxon>Tineoidea</taxon>
        <taxon>Psychidae</taxon>
        <taxon>Oiketicinae</taxon>
        <taxon>Eumeta</taxon>
    </lineage>
</organism>
<dbReference type="InterPro" id="IPR036397">
    <property type="entry name" value="RNaseH_sf"/>
</dbReference>
<dbReference type="InterPro" id="IPR012337">
    <property type="entry name" value="RNaseH-like_sf"/>
</dbReference>
<dbReference type="PANTHER" id="PTHR37984">
    <property type="entry name" value="PROTEIN CBG26694"/>
    <property type="match status" value="1"/>
</dbReference>
<dbReference type="GO" id="GO:0015074">
    <property type="term" value="P:DNA integration"/>
    <property type="evidence" value="ECO:0007669"/>
    <property type="project" value="InterPro"/>
</dbReference>
<dbReference type="Gene3D" id="3.30.420.10">
    <property type="entry name" value="Ribonuclease H-like superfamily/Ribonuclease H"/>
    <property type="match status" value="1"/>
</dbReference>
<dbReference type="STRING" id="151549.A0A4C1Z425"/>
<dbReference type="Proteomes" id="UP000299102">
    <property type="component" value="Unassembled WGS sequence"/>
</dbReference>
<name>A0A4C1Z425_EUMVA</name>
<evidence type="ECO:0000259" key="2">
    <source>
        <dbReference type="PROSITE" id="PS50994"/>
    </source>
</evidence>
<comment type="caution">
    <text evidence="3">The sequence shown here is derived from an EMBL/GenBank/DDBJ whole genome shotgun (WGS) entry which is preliminary data.</text>
</comment>
<keyword evidence="4" id="KW-1185">Reference proteome</keyword>
<dbReference type="InterPro" id="IPR001584">
    <property type="entry name" value="Integrase_cat-core"/>
</dbReference>
<evidence type="ECO:0000256" key="1">
    <source>
        <dbReference type="SAM" id="MobiDB-lite"/>
    </source>
</evidence>
<dbReference type="AlphaFoldDB" id="A0A4C1Z425"/>
<feature type="compositionally biased region" description="Low complexity" evidence="1">
    <location>
        <begin position="23"/>
        <end position="36"/>
    </location>
</feature>
<dbReference type="Pfam" id="PF23663">
    <property type="entry name" value="Znf_SCAND3"/>
    <property type="match status" value="1"/>
</dbReference>
<feature type="compositionally biased region" description="Basic residues" evidence="1">
    <location>
        <begin position="63"/>
        <end position="82"/>
    </location>
</feature>
<proteinExistence type="predicted"/>
<protein>
    <submittedName>
        <fullName evidence="3">KRAB-A domain-containing protein 2</fullName>
    </submittedName>
</protein>
<feature type="compositionally biased region" description="Basic residues" evidence="1">
    <location>
        <begin position="103"/>
        <end position="113"/>
    </location>
</feature>
<dbReference type="InterPro" id="IPR057560">
    <property type="entry name" value="Znf_SCAND3"/>
</dbReference>
<gene>
    <name evidence="3" type="primary">KRBA2</name>
    <name evidence="3" type="ORF">EVAR_61042_1</name>
</gene>
<feature type="region of interest" description="Disordered" evidence="1">
    <location>
        <begin position="225"/>
        <end position="271"/>
    </location>
</feature>
<feature type="compositionally biased region" description="Basic residues" evidence="1">
    <location>
        <begin position="40"/>
        <end position="49"/>
    </location>
</feature>
<dbReference type="EMBL" id="BGZK01001532">
    <property type="protein sequence ID" value="GBP81814.1"/>
    <property type="molecule type" value="Genomic_DNA"/>
</dbReference>
<feature type="region of interest" description="Disordered" evidence="1">
    <location>
        <begin position="1"/>
        <end position="164"/>
    </location>
</feature>
<feature type="compositionally biased region" description="Basic and acidic residues" evidence="1">
    <location>
        <begin position="236"/>
        <end position="268"/>
    </location>
</feature>
<dbReference type="PROSITE" id="PS50994">
    <property type="entry name" value="INTEGRASE"/>
    <property type="match status" value="1"/>
</dbReference>
<feature type="domain" description="Integrase catalytic" evidence="2">
    <location>
        <begin position="409"/>
        <end position="575"/>
    </location>
</feature>
<evidence type="ECO:0000313" key="3">
    <source>
        <dbReference type="EMBL" id="GBP81814.1"/>
    </source>
</evidence>
<dbReference type="GO" id="GO:0003676">
    <property type="term" value="F:nucleic acid binding"/>
    <property type="evidence" value="ECO:0007669"/>
    <property type="project" value="InterPro"/>
</dbReference>
<dbReference type="SUPFAM" id="SSF53098">
    <property type="entry name" value="Ribonuclease H-like"/>
    <property type="match status" value="1"/>
</dbReference>
<evidence type="ECO:0000313" key="4">
    <source>
        <dbReference type="Proteomes" id="UP000299102"/>
    </source>
</evidence>
<feature type="compositionally biased region" description="Basic and acidic residues" evidence="1">
    <location>
        <begin position="123"/>
        <end position="148"/>
    </location>
</feature>
<dbReference type="PANTHER" id="PTHR37984:SF5">
    <property type="entry name" value="PROTEIN NYNRIN-LIKE"/>
    <property type="match status" value="1"/>
</dbReference>
<accession>A0A4C1Z425</accession>
<dbReference type="InterPro" id="IPR050951">
    <property type="entry name" value="Retrovirus_Pol_polyprotein"/>
</dbReference>
<dbReference type="OrthoDB" id="2499658at2759"/>